<feature type="disulfide bond" evidence="1">
    <location>
        <begin position="36"/>
        <end position="53"/>
    </location>
</feature>
<keyword evidence="1" id="KW-1015">Disulfide bond</keyword>
<comment type="caution">
    <text evidence="1">Lacks conserved residue(s) required for the propagation of feature annotation.</text>
</comment>
<feature type="disulfide bond" evidence="1">
    <location>
        <begin position="55"/>
        <end position="64"/>
    </location>
</feature>
<dbReference type="Proteomes" id="UP000276133">
    <property type="component" value="Unassembled WGS sequence"/>
</dbReference>
<keyword evidence="1" id="KW-0245">EGF-like domain</keyword>
<dbReference type="EMBL" id="REGN01001214">
    <property type="protein sequence ID" value="RNA36202.1"/>
    <property type="molecule type" value="Genomic_DNA"/>
</dbReference>
<feature type="domain" description="EGF-like" evidence="2">
    <location>
        <begin position="24"/>
        <end position="65"/>
    </location>
</feature>
<dbReference type="InterPro" id="IPR000742">
    <property type="entry name" value="EGF"/>
</dbReference>
<protein>
    <recommendedName>
        <fullName evidence="2">EGF-like domain-containing protein</fullName>
    </recommendedName>
</protein>
<evidence type="ECO:0000256" key="1">
    <source>
        <dbReference type="PROSITE-ProRule" id="PRU00076"/>
    </source>
</evidence>
<proteinExistence type="predicted"/>
<organism evidence="3 4">
    <name type="scientific">Brachionus plicatilis</name>
    <name type="common">Marine rotifer</name>
    <name type="synonym">Brachionus muelleri</name>
    <dbReference type="NCBI Taxonomy" id="10195"/>
    <lineage>
        <taxon>Eukaryota</taxon>
        <taxon>Metazoa</taxon>
        <taxon>Spiralia</taxon>
        <taxon>Gnathifera</taxon>
        <taxon>Rotifera</taxon>
        <taxon>Eurotatoria</taxon>
        <taxon>Monogononta</taxon>
        <taxon>Pseudotrocha</taxon>
        <taxon>Ploima</taxon>
        <taxon>Brachionidae</taxon>
        <taxon>Brachionus</taxon>
    </lineage>
</organism>
<accession>A0A3M7SKE6</accession>
<sequence length="77" mass="8821">MRQKVVLNSTTTTTTATPFDPNQFYFPCPQNVPNPCLNSGKCFYTNLTRTIICECRPGYIDTFCRNPFSIELSKINF</sequence>
<dbReference type="AlphaFoldDB" id="A0A3M7SKE6"/>
<gene>
    <name evidence="3" type="ORF">BpHYR1_005431</name>
</gene>
<dbReference type="PROSITE" id="PS50026">
    <property type="entry name" value="EGF_3"/>
    <property type="match status" value="1"/>
</dbReference>
<dbReference type="Gene3D" id="2.10.25.10">
    <property type="entry name" value="Laminin"/>
    <property type="match status" value="1"/>
</dbReference>
<evidence type="ECO:0000313" key="4">
    <source>
        <dbReference type="Proteomes" id="UP000276133"/>
    </source>
</evidence>
<name>A0A3M7SKE6_BRAPC</name>
<keyword evidence="4" id="KW-1185">Reference proteome</keyword>
<dbReference type="Pfam" id="PF00008">
    <property type="entry name" value="EGF"/>
    <property type="match status" value="1"/>
</dbReference>
<evidence type="ECO:0000259" key="2">
    <source>
        <dbReference type="PROSITE" id="PS50026"/>
    </source>
</evidence>
<reference evidence="3 4" key="1">
    <citation type="journal article" date="2018" name="Sci. Rep.">
        <title>Genomic signatures of local adaptation to the degree of environmental predictability in rotifers.</title>
        <authorList>
            <person name="Franch-Gras L."/>
            <person name="Hahn C."/>
            <person name="Garcia-Roger E.M."/>
            <person name="Carmona M.J."/>
            <person name="Serra M."/>
            <person name="Gomez A."/>
        </authorList>
    </citation>
    <scope>NUCLEOTIDE SEQUENCE [LARGE SCALE GENOMIC DNA]</scope>
    <source>
        <strain evidence="3">HYR1</strain>
    </source>
</reference>
<dbReference type="SUPFAM" id="SSF57196">
    <property type="entry name" value="EGF/Laminin"/>
    <property type="match status" value="1"/>
</dbReference>
<comment type="caution">
    <text evidence="3">The sequence shown here is derived from an EMBL/GenBank/DDBJ whole genome shotgun (WGS) entry which is preliminary data.</text>
</comment>
<evidence type="ECO:0000313" key="3">
    <source>
        <dbReference type="EMBL" id="RNA36202.1"/>
    </source>
</evidence>
<dbReference type="PROSITE" id="PS01186">
    <property type="entry name" value="EGF_2"/>
    <property type="match status" value="1"/>
</dbReference>